<name>A0A4C1XD45_EUMVA</name>
<organism evidence="2 3">
    <name type="scientific">Eumeta variegata</name>
    <name type="common">Bagworm moth</name>
    <name type="synonym">Eumeta japonica</name>
    <dbReference type="NCBI Taxonomy" id="151549"/>
    <lineage>
        <taxon>Eukaryota</taxon>
        <taxon>Metazoa</taxon>
        <taxon>Ecdysozoa</taxon>
        <taxon>Arthropoda</taxon>
        <taxon>Hexapoda</taxon>
        <taxon>Insecta</taxon>
        <taxon>Pterygota</taxon>
        <taxon>Neoptera</taxon>
        <taxon>Endopterygota</taxon>
        <taxon>Lepidoptera</taxon>
        <taxon>Glossata</taxon>
        <taxon>Ditrysia</taxon>
        <taxon>Tineoidea</taxon>
        <taxon>Psychidae</taxon>
        <taxon>Oiketicinae</taxon>
        <taxon>Eumeta</taxon>
    </lineage>
</organism>
<evidence type="ECO:0000313" key="3">
    <source>
        <dbReference type="Proteomes" id="UP000299102"/>
    </source>
</evidence>
<feature type="compositionally biased region" description="Polar residues" evidence="1">
    <location>
        <begin position="64"/>
        <end position="94"/>
    </location>
</feature>
<dbReference type="OrthoDB" id="6059368at2759"/>
<evidence type="ECO:0000313" key="2">
    <source>
        <dbReference type="EMBL" id="GBP60085.1"/>
    </source>
</evidence>
<sequence>MKNKKGLEIIYVTEDCPKKVLVKRKALQKQLAEEGKKNKISFLNYDKLVVKEKETMNEKRKTETSLSPHPLNSQPKKQQNSTPFKAIQSTHLML</sequence>
<dbReference type="EMBL" id="BGZK01000778">
    <property type="protein sequence ID" value="GBP60085.1"/>
    <property type="molecule type" value="Genomic_DNA"/>
</dbReference>
<dbReference type="Proteomes" id="UP000299102">
    <property type="component" value="Unassembled WGS sequence"/>
</dbReference>
<feature type="region of interest" description="Disordered" evidence="1">
    <location>
        <begin position="54"/>
        <end position="94"/>
    </location>
</feature>
<evidence type="ECO:0000256" key="1">
    <source>
        <dbReference type="SAM" id="MobiDB-lite"/>
    </source>
</evidence>
<gene>
    <name evidence="2" type="ORF">EVAR_7078_1</name>
</gene>
<feature type="compositionally biased region" description="Basic and acidic residues" evidence="1">
    <location>
        <begin position="54"/>
        <end position="63"/>
    </location>
</feature>
<reference evidence="2 3" key="1">
    <citation type="journal article" date="2019" name="Commun. Biol.">
        <title>The bagworm genome reveals a unique fibroin gene that provides high tensile strength.</title>
        <authorList>
            <person name="Kono N."/>
            <person name="Nakamura H."/>
            <person name="Ohtoshi R."/>
            <person name="Tomita M."/>
            <person name="Numata K."/>
            <person name="Arakawa K."/>
        </authorList>
    </citation>
    <scope>NUCLEOTIDE SEQUENCE [LARGE SCALE GENOMIC DNA]</scope>
</reference>
<proteinExistence type="predicted"/>
<keyword evidence="3" id="KW-1185">Reference proteome</keyword>
<comment type="caution">
    <text evidence="2">The sequence shown here is derived from an EMBL/GenBank/DDBJ whole genome shotgun (WGS) entry which is preliminary data.</text>
</comment>
<accession>A0A4C1XD45</accession>
<dbReference type="AlphaFoldDB" id="A0A4C1XD45"/>
<protein>
    <submittedName>
        <fullName evidence="2">Uncharacterized protein</fullName>
    </submittedName>
</protein>